<dbReference type="PANTHER" id="PTHR47752:SF1">
    <property type="entry name" value="HTH-TYPE TRANSCRIPTIONAL REPRESSOR FABR"/>
    <property type="match status" value="1"/>
</dbReference>
<comment type="caution">
    <text evidence="4">The sequence shown here is derived from an EMBL/GenBank/DDBJ whole genome shotgun (WGS) entry which is preliminary data.</text>
</comment>
<evidence type="ECO:0000313" key="4">
    <source>
        <dbReference type="EMBL" id="GAA4210871.1"/>
    </source>
</evidence>
<proteinExistence type="predicted"/>
<dbReference type="PANTHER" id="PTHR47752">
    <property type="entry name" value="HTH-TYPE TRANSCRIPTIONAL REPRESSOR FABR"/>
    <property type="match status" value="1"/>
</dbReference>
<gene>
    <name evidence="4" type="ORF">GCM10022252_79280</name>
</gene>
<evidence type="ECO:0000259" key="3">
    <source>
        <dbReference type="PROSITE" id="PS50977"/>
    </source>
</evidence>
<dbReference type="Pfam" id="PF00440">
    <property type="entry name" value="TetR_N"/>
    <property type="match status" value="1"/>
</dbReference>
<protein>
    <recommendedName>
        <fullName evidence="3">HTH tetR-type domain-containing protein</fullName>
    </recommendedName>
</protein>
<keyword evidence="1 2" id="KW-0238">DNA-binding</keyword>
<dbReference type="InterPro" id="IPR009057">
    <property type="entry name" value="Homeodomain-like_sf"/>
</dbReference>
<evidence type="ECO:0000313" key="5">
    <source>
        <dbReference type="Proteomes" id="UP001501251"/>
    </source>
</evidence>
<dbReference type="Gene3D" id="1.10.357.10">
    <property type="entry name" value="Tetracycline Repressor, domain 2"/>
    <property type="match status" value="1"/>
</dbReference>
<feature type="domain" description="HTH tetR-type" evidence="3">
    <location>
        <begin position="39"/>
        <end position="99"/>
    </location>
</feature>
<feature type="DNA-binding region" description="H-T-H motif" evidence="2">
    <location>
        <begin position="62"/>
        <end position="81"/>
    </location>
</feature>
<dbReference type="InterPro" id="IPR050692">
    <property type="entry name" value="HTH_transcr_repressor_FabR"/>
</dbReference>
<evidence type="ECO:0000256" key="1">
    <source>
        <dbReference type="ARBA" id="ARBA00023125"/>
    </source>
</evidence>
<dbReference type="PROSITE" id="PS50977">
    <property type="entry name" value="HTH_TETR_2"/>
    <property type="match status" value="1"/>
</dbReference>
<dbReference type="InterPro" id="IPR001647">
    <property type="entry name" value="HTH_TetR"/>
</dbReference>
<organism evidence="4 5">
    <name type="scientific">Streptosporangium oxazolinicum</name>
    <dbReference type="NCBI Taxonomy" id="909287"/>
    <lineage>
        <taxon>Bacteria</taxon>
        <taxon>Bacillati</taxon>
        <taxon>Actinomycetota</taxon>
        <taxon>Actinomycetes</taxon>
        <taxon>Streptosporangiales</taxon>
        <taxon>Streptosporangiaceae</taxon>
        <taxon>Streptosporangium</taxon>
    </lineage>
</organism>
<sequence length="234" mass="26690">MTRAAASIEAGNDAEAGGHMIEKARDGQRRALSRKEIKAITRRRLLEAGLRILDEEGETALTTINVTRRAGIAQSSFYVHFTDMDDLLHNLIDELSLERLRSTRAARRESRSAPHDMERFRDTFRVPMKHSLAHPRLFRLLLRSRHDRTSPLGEWAREVFEDNRAALVEDLTRIGLPNGTEGERRRLNMIADGVVALTESLTLGHLEGRYPDLEEAIDLLVVFSEGYLRLCRRP</sequence>
<dbReference type="Gene3D" id="1.10.10.60">
    <property type="entry name" value="Homeodomain-like"/>
    <property type="match status" value="1"/>
</dbReference>
<keyword evidence="5" id="KW-1185">Reference proteome</keyword>
<dbReference type="RefSeq" id="WP_344923502.1">
    <property type="nucleotide sequence ID" value="NZ_BAABAQ010000025.1"/>
</dbReference>
<accession>A0ABP8BN13</accession>
<evidence type="ECO:0000256" key="2">
    <source>
        <dbReference type="PROSITE-ProRule" id="PRU00335"/>
    </source>
</evidence>
<dbReference type="EMBL" id="BAABAQ010000025">
    <property type="protein sequence ID" value="GAA4210871.1"/>
    <property type="molecule type" value="Genomic_DNA"/>
</dbReference>
<dbReference type="PRINTS" id="PR00455">
    <property type="entry name" value="HTHTETR"/>
</dbReference>
<name>A0ABP8BN13_9ACTN</name>
<dbReference type="Proteomes" id="UP001501251">
    <property type="component" value="Unassembled WGS sequence"/>
</dbReference>
<reference evidence="5" key="1">
    <citation type="journal article" date="2019" name="Int. J. Syst. Evol. Microbiol.">
        <title>The Global Catalogue of Microorganisms (GCM) 10K type strain sequencing project: providing services to taxonomists for standard genome sequencing and annotation.</title>
        <authorList>
            <consortium name="The Broad Institute Genomics Platform"/>
            <consortium name="The Broad Institute Genome Sequencing Center for Infectious Disease"/>
            <person name="Wu L."/>
            <person name="Ma J."/>
        </authorList>
    </citation>
    <scope>NUCLEOTIDE SEQUENCE [LARGE SCALE GENOMIC DNA]</scope>
    <source>
        <strain evidence="5">JCM 17388</strain>
    </source>
</reference>
<dbReference type="SUPFAM" id="SSF46689">
    <property type="entry name" value="Homeodomain-like"/>
    <property type="match status" value="1"/>
</dbReference>